<dbReference type="Pfam" id="PF13450">
    <property type="entry name" value="NAD_binding_8"/>
    <property type="match status" value="1"/>
</dbReference>
<dbReference type="PANTHER" id="PTHR42923">
    <property type="entry name" value="PROTOPORPHYRINOGEN OXIDASE"/>
    <property type="match status" value="1"/>
</dbReference>
<dbReference type="Proteomes" id="UP001176429">
    <property type="component" value="Unassembled WGS sequence"/>
</dbReference>
<dbReference type="PANTHER" id="PTHR42923:SF39">
    <property type="entry name" value="AMINO OXIDASE"/>
    <property type="match status" value="1"/>
</dbReference>
<organism evidence="1 2">
    <name type="scientific">Hymenobacter aranciens</name>
    <dbReference type="NCBI Taxonomy" id="3063996"/>
    <lineage>
        <taxon>Bacteria</taxon>
        <taxon>Pseudomonadati</taxon>
        <taxon>Bacteroidota</taxon>
        <taxon>Cytophagia</taxon>
        <taxon>Cytophagales</taxon>
        <taxon>Hymenobacteraceae</taxon>
        <taxon>Hymenobacter</taxon>
    </lineage>
</organism>
<sequence length="547" mass="60112">MAADSAFPQLPGRRRFLTQAGAGLAGALLAPALLPGCAPASTVAHIKGELRGANAATGHLLRDPSRLPAPTRELETDVLIIGGGVSGLAARRWLHRHGRPDVLLVEMDQQLGGNAAAGRNATSAYPWGAHYLPVPDVRNHELLEFLQEAGTLTGYAPDGLPIYNDYHLCHDPEDRLNIQGHWQEGLVPSLGLTSEEQAQIQRFLKLTEEFKTTIGDDGRDAFRIPLDESSADARYRPLDQMTFAAWLDREGFTAPALRWYLDYGCRDDYGATAAQVSAWAGLHYFASRKGRAHNAGAADVLTWPEGNHFLIEQLRRQADSPIRPNTLAYNLRETATGIEALLYDTATRQTTRASARQVLLATPQHVTRHLLPGRPDYPLHHAPWLIANLTVDGLPQGPGRPLSWDNVRYHSASLGYINANQQNLTQSPGGSRVITLYWLLTDEAPAPARRRAYQTTYAEWLPRVVAELETYHPGVTPYIQRADLWVWGHGMVAPTPGTVWGRGRTAAAQPVNGKIFFAHTDLSGVSIFEEGFYQGIRAAREMLAVAI</sequence>
<evidence type="ECO:0000313" key="2">
    <source>
        <dbReference type="Proteomes" id="UP001176429"/>
    </source>
</evidence>
<dbReference type="InterPro" id="IPR050464">
    <property type="entry name" value="Zeta_carotene_desat/Oxidored"/>
</dbReference>
<dbReference type="EMBL" id="JAUQSY010000021">
    <property type="protein sequence ID" value="MDO7877522.1"/>
    <property type="molecule type" value="Genomic_DNA"/>
</dbReference>
<gene>
    <name evidence="1" type="ORF">Q5H93_22475</name>
</gene>
<keyword evidence="2" id="KW-1185">Reference proteome</keyword>
<accession>A0ABT9BGZ3</accession>
<reference evidence="1" key="1">
    <citation type="submission" date="2023-07" db="EMBL/GenBank/DDBJ databases">
        <authorList>
            <person name="Kim M.K."/>
        </authorList>
    </citation>
    <scope>NUCLEOTIDE SEQUENCE</scope>
    <source>
        <strain evidence="1">ASUV-10-1</strain>
    </source>
</reference>
<name>A0ABT9BGZ3_9BACT</name>
<comment type="caution">
    <text evidence="1">The sequence shown here is derived from an EMBL/GenBank/DDBJ whole genome shotgun (WGS) entry which is preliminary data.</text>
</comment>
<evidence type="ECO:0000313" key="1">
    <source>
        <dbReference type="EMBL" id="MDO7877522.1"/>
    </source>
</evidence>
<proteinExistence type="predicted"/>
<dbReference type="RefSeq" id="WP_305008961.1">
    <property type="nucleotide sequence ID" value="NZ_JAUQSY010000021.1"/>
</dbReference>
<dbReference type="Gene3D" id="3.50.50.60">
    <property type="entry name" value="FAD/NAD(P)-binding domain"/>
    <property type="match status" value="1"/>
</dbReference>
<protein>
    <submittedName>
        <fullName evidence="1">FAD-dependent oxidoreductase</fullName>
    </submittedName>
</protein>
<dbReference type="SUPFAM" id="SSF51905">
    <property type="entry name" value="FAD/NAD(P)-binding domain"/>
    <property type="match status" value="1"/>
</dbReference>
<dbReference type="InterPro" id="IPR036188">
    <property type="entry name" value="FAD/NAD-bd_sf"/>
</dbReference>
<dbReference type="PROSITE" id="PS51318">
    <property type="entry name" value="TAT"/>
    <property type="match status" value="1"/>
</dbReference>
<dbReference type="InterPro" id="IPR006311">
    <property type="entry name" value="TAT_signal"/>
</dbReference>